<keyword evidence="1" id="KW-0732">Signal</keyword>
<dbReference type="PROSITE" id="PS51257">
    <property type="entry name" value="PROKAR_LIPOPROTEIN"/>
    <property type="match status" value="1"/>
</dbReference>
<evidence type="ECO:0000256" key="1">
    <source>
        <dbReference type="SAM" id="SignalP"/>
    </source>
</evidence>
<dbReference type="Proteomes" id="UP000441354">
    <property type="component" value="Unassembled WGS sequence"/>
</dbReference>
<protein>
    <recommendedName>
        <fullName evidence="4">DUF4367 domain-containing protein</fullName>
    </recommendedName>
</protein>
<feature type="signal peptide" evidence="1">
    <location>
        <begin position="1"/>
        <end position="23"/>
    </location>
</feature>
<name>A0A7V7UWL0_9BACI</name>
<reference evidence="2 3" key="1">
    <citation type="journal article" date="2014" name="Arch. Microbiol.">
        <title>Bacillus mesophilum sp. nov., strain IITR-54T, a novel 4-chlorobiphenyl dechlorinating bacterium.</title>
        <authorList>
            <person name="Manickam N."/>
            <person name="Singh N.K."/>
            <person name="Bajaj A."/>
            <person name="Kumar R.M."/>
            <person name="Kaur G."/>
            <person name="Kaur N."/>
            <person name="Bala M."/>
            <person name="Kumar A."/>
            <person name="Mayilraj S."/>
        </authorList>
    </citation>
    <scope>NUCLEOTIDE SEQUENCE [LARGE SCALE GENOMIC DNA]</scope>
    <source>
        <strain evidence="2 3">IITR-54</strain>
    </source>
</reference>
<comment type="caution">
    <text evidence="2">The sequence shown here is derived from an EMBL/GenBank/DDBJ whole genome shotgun (WGS) entry which is preliminary data.</text>
</comment>
<gene>
    <name evidence="2" type="ORF">F7732_09690</name>
</gene>
<sequence>MRKISVVSLLLLLSILFISGCSASLNEEQSTITEAVKDAFQTSPEKTNNENKDIAFYLPQGYEIEDESDNNVILNNGNNTYILFYNQNEASDSKVVYDSTLNQGDYEVNETFEKEDGFGFLLIKEAEEKLNEMTVGIGGVKLTTQAKTSELSETASSMMEIAQSVTVK</sequence>
<keyword evidence="3" id="KW-1185">Reference proteome</keyword>
<evidence type="ECO:0000313" key="3">
    <source>
        <dbReference type="Proteomes" id="UP000441354"/>
    </source>
</evidence>
<dbReference type="EMBL" id="WBOT01000002">
    <property type="protein sequence ID" value="KAB2334331.1"/>
    <property type="molecule type" value="Genomic_DNA"/>
</dbReference>
<feature type="chain" id="PRO_5031026405" description="DUF4367 domain-containing protein" evidence="1">
    <location>
        <begin position="24"/>
        <end position="168"/>
    </location>
</feature>
<evidence type="ECO:0008006" key="4">
    <source>
        <dbReference type="Google" id="ProtNLM"/>
    </source>
</evidence>
<dbReference type="RefSeq" id="WP_151573644.1">
    <property type="nucleotide sequence ID" value="NZ_WBOT01000002.1"/>
</dbReference>
<proteinExistence type="predicted"/>
<dbReference type="OrthoDB" id="2450230at2"/>
<evidence type="ECO:0000313" key="2">
    <source>
        <dbReference type="EMBL" id="KAB2334331.1"/>
    </source>
</evidence>
<dbReference type="AlphaFoldDB" id="A0A7V7UWL0"/>
<organism evidence="2 3">
    <name type="scientific">Bacillus mesophilum</name>
    <dbReference type="NCBI Taxonomy" id="1071718"/>
    <lineage>
        <taxon>Bacteria</taxon>
        <taxon>Bacillati</taxon>
        <taxon>Bacillota</taxon>
        <taxon>Bacilli</taxon>
        <taxon>Bacillales</taxon>
        <taxon>Bacillaceae</taxon>
        <taxon>Bacillus</taxon>
    </lineage>
</organism>
<accession>A0A7V7UWL0</accession>